<feature type="transmembrane region" description="Helical" evidence="9">
    <location>
        <begin position="77"/>
        <end position="95"/>
    </location>
</feature>
<evidence type="ECO:0000259" key="10">
    <source>
        <dbReference type="PROSITE" id="PS50850"/>
    </source>
</evidence>
<dbReference type="Pfam" id="PF07690">
    <property type="entry name" value="MFS_1"/>
    <property type="match status" value="1"/>
</dbReference>
<accession>A0A0W0VZP0</accession>
<protein>
    <submittedName>
        <fullName evidence="11">Proline/betaine transporter ProP6</fullName>
    </submittedName>
</protein>
<feature type="transmembrane region" description="Helical" evidence="9">
    <location>
        <begin position="49"/>
        <end position="68"/>
    </location>
</feature>
<dbReference type="InterPro" id="IPR005828">
    <property type="entry name" value="MFS_sugar_transport-like"/>
</dbReference>
<dbReference type="Gene3D" id="1.20.1250.20">
    <property type="entry name" value="MFS general substrate transporter like domains"/>
    <property type="match status" value="2"/>
</dbReference>
<dbReference type="InterPro" id="IPR020846">
    <property type="entry name" value="MFS_dom"/>
</dbReference>
<evidence type="ECO:0000256" key="7">
    <source>
        <dbReference type="ARBA" id="ARBA00022989"/>
    </source>
</evidence>
<dbReference type="AlphaFoldDB" id="A0A0W0VZP0"/>
<keyword evidence="8 9" id="KW-0472">Membrane</keyword>
<dbReference type="OrthoDB" id="3690818at2"/>
<gene>
    <name evidence="11" type="ORF">Lmac_1883</name>
</gene>
<dbReference type="PROSITE" id="PS50850">
    <property type="entry name" value="MFS"/>
    <property type="match status" value="1"/>
</dbReference>
<feature type="transmembrane region" description="Helical" evidence="9">
    <location>
        <begin position="397"/>
        <end position="414"/>
    </location>
</feature>
<proteinExistence type="inferred from homology"/>
<dbReference type="Proteomes" id="UP000054908">
    <property type="component" value="Unassembled WGS sequence"/>
</dbReference>
<keyword evidence="3" id="KW-0813">Transport</keyword>
<dbReference type="SUPFAM" id="SSF103473">
    <property type="entry name" value="MFS general substrate transporter"/>
    <property type="match status" value="1"/>
</dbReference>
<feature type="transmembrane region" description="Helical" evidence="9">
    <location>
        <begin position="326"/>
        <end position="345"/>
    </location>
</feature>
<feature type="transmembrane region" description="Helical" evidence="9">
    <location>
        <begin position="101"/>
        <end position="125"/>
    </location>
</feature>
<dbReference type="PATRIC" id="fig|466.6.peg.1987"/>
<dbReference type="PANTHER" id="PTHR43528:SF1">
    <property type="entry name" value="ALPHA-KETOGLUTARATE PERMEASE"/>
    <property type="match status" value="1"/>
</dbReference>
<comment type="subcellular location">
    <subcellularLocation>
        <location evidence="1">Cell membrane</location>
        <topology evidence="1">Multi-pass membrane protein</topology>
    </subcellularLocation>
</comment>
<keyword evidence="6" id="KW-0769">Symport</keyword>
<evidence type="ECO:0000256" key="1">
    <source>
        <dbReference type="ARBA" id="ARBA00004651"/>
    </source>
</evidence>
<keyword evidence="5 9" id="KW-0812">Transmembrane</keyword>
<organism evidence="11 12">
    <name type="scientific">Legionella maceachernii</name>
    <dbReference type="NCBI Taxonomy" id="466"/>
    <lineage>
        <taxon>Bacteria</taxon>
        <taxon>Pseudomonadati</taxon>
        <taxon>Pseudomonadota</taxon>
        <taxon>Gammaproteobacteria</taxon>
        <taxon>Legionellales</taxon>
        <taxon>Legionellaceae</taxon>
        <taxon>Legionella</taxon>
    </lineage>
</organism>
<dbReference type="RefSeq" id="WP_058452640.1">
    <property type="nucleotide sequence ID" value="NZ_CAAAIB010000002.1"/>
</dbReference>
<dbReference type="InterPro" id="IPR005829">
    <property type="entry name" value="Sugar_transporter_CS"/>
</dbReference>
<evidence type="ECO:0000256" key="9">
    <source>
        <dbReference type="SAM" id="Phobius"/>
    </source>
</evidence>
<comment type="similarity">
    <text evidence="2">Belongs to the major facilitator superfamily. Metabolite:H+ Symporter (MHS) family (TC 2.A.1.6) family.</text>
</comment>
<evidence type="ECO:0000313" key="12">
    <source>
        <dbReference type="Proteomes" id="UP000054908"/>
    </source>
</evidence>
<dbReference type="PANTHER" id="PTHR43528">
    <property type="entry name" value="ALPHA-KETOGLUTARATE PERMEASE"/>
    <property type="match status" value="1"/>
</dbReference>
<keyword evidence="4" id="KW-1003">Cell membrane</keyword>
<feature type="transmembrane region" description="Helical" evidence="9">
    <location>
        <begin position="176"/>
        <end position="197"/>
    </location>
</feature>
<keyword evidence="12" id="KW-1185">Reference proteome</keyword>
<dbReference type="Pfam" id="PF00083">
    <property type="entry name" value="Sugar_tr"/>
    <property type="match status" value="1"/>
</dbReference>
<dbReference type="PROSITE" id="PS00216">
    <property type="entry name" value="SUGAR_TRANSPORT_1"/>
    <property type="match status" value="1"/>
</dbReference>
<evidence type="ECO:0000256" key="3">
    <source>
        <dbReference type="ARBA" id="ARBA00022448"/>
    </source>
</evidence>
<sequence length="446" mass="50330">MKHQTKIIWGGFMGNVVEAYDVSICYFLSAELSRVLIGDNQGTPTVILSLIFLAYLAKPVGAFILGLLSDLYGRKNVLMGSILIMGLSTVLIGLIPKYQQIGFFAAGLLLLFRIIQSMALGSEFLNSASFLVESGDSEQRGFRGCWPSVGVKAGYLLASIVVEMTHSLNNTSTQSWLWRIPFLLALFTTLIGFYIRYRMPESLAYIMYYAGRTKPTTRVIYNQSLDFVKRNPFMFNYAFFASFLSVATGFFYYLYIPLHATQYSHVPRTFIVMSTTFSLAFVTVLIPFFGWFSDKQDRLKMLAWATAGLLFLSYPFMYAINYGNTSHILLMQMLISVPCACYYSVSSVLLTELFPLQIRCTALSIVFSVAASLASGLPPLLSDYLARKTQLPNSPCFIMMSLACIVLMNVSILTKRYRLQKNHYKIDSLYEEEPELTLHYQKTVAD</sequence>
<reference evidence="11 12" key="1">
    <citation type="submission" date="2015-11" db="EMBL/GenBank/DDBJ databases">
        <title>Genomic analysis of 38 Legionella species identifies large and diverse effector repertoires.</title>
        <authorList>
            <person name="Burstein D."/>
            <person name="Amaro F."/>
            <person name="Zusman T."/>
            <person name="Lifshitz Z."/>
            <person name="Cohen O."/>
            <person name="Gilbert J.A."/>
            <person name="Pupko T."/>
            <person name="Shuman H.A."/>
            <person name="Segal G."/>
        </authorList>
    </citation>
    <scope>NUCLEOTIDE SEQUENCE [LARGE SCALE GENOMIC DNA]</scope>
    <source>
        <strain evidence="11 12">PX-1-G2-E2</strain>
    </source>
</reference>
<evidence type="ECO:0000256" key="6">
    <source>
        <dbReference type="ARBA" id="ARBA00022847"/>
    </source>
</evidence>
<keyword evidence="7 9" id="KW-1133">Transmembrane helix</keyword>
<evidence type="ECO:0000256" key="2">
    <source>
        <dbReference type="ARBA" id="ARBA00008240"/>
    </source>
</evidence>
<dbReference type="InterPro" id="IPR036259">
    <property type="entry name" value="MFS_trans_sf"/>
</dbReference>
<feature type="transmembrane region" description="Helical" evidence="9">
    <location>
        <begin position="270"/>
        <end position="289"/>
    </location>
</feature>
<feature type="transmembrane region" description="Helical" evidence="9">
    <location>
        <begin position="237"/>
        <end position="258"/>
    </location>
</feature>
<evidence type="ECO:0000256" key="8">
    <source>
        <dbReference type="ARBA" id="ARBA00023136"/>
    </source>
</evidence>
<feature type="transmembrane region" description="Helical" evidence="9">
    <location>
        <begin position="357"/>
        <end position="377"/>
    </location>
</feature>
<feature type="domain" description="Major facilitator superfamily (MFS) profile" evidence="10">
    <location>
        <begin position="7"/>
        <end position="418"/>
    </location>
</feature>
<comment type="caution">
    <text evidence="11">The sequence shown here is derived from an EMBL/GenBank/DDBJ whole genome shotgun (WGS) entry which is preliminary data.</text>
</comment>
<dbReference type="EMBL" id="LNYL01000044">
    <property type="protein sequence ID" value="KTD25519.1"/>
    <property type="molecule type" value="Genomic_DNA"/>
</dbReference>
<dbReference type="STRING" id="466.Lmac_1883"/>
<evidence type="ECO:0000256" key="5">
    <source>
        <dbReference type="ARBA" id="ARBA00022692"/>
    </source>
</evidence>
<name>A0A0W0VZP0_9GAMM</name>
<dbReference type="GO" id="GO:0005886">
    <property type="term" value="C:plasma membrane"/>
    <property type="evidence" value="ECO:0007669"/>
    <property type="project" value="UniProtKB-SubCell"/>
</dbReference>
<evidence type="ECO:0000313" key="11">
    <source>
        <dbReference type="EMBL" id="KTD25519.1"/>
    </source>
</evidence>
<feature type="transmembrane region" description="Helical" evidence="9">
    <location>
        <begin position="301"/>
        <end position="320"/>
    </location>
</feature>
<dbReference type="GO" id="GO:0015293">
    <property type="term" value="F:symporter activity"/>
    <property type="evidence" value="ECO:0007669"/>
    <property type="project" value="UniProtKB-KW"/>
</dbReference>
<dbReference type="InterPro" id="IPR011701">
    <property type="entry name" value="MFS"/>
</dbReference>
<dbReference type="InterPro" id="IPR051084">
    <property type="entry name" value="H+-coupled_symporters"/>
</dbReference>
<evidence type="ECO:0000256" key="4">
    <source>
        <dbReference type="ARBA" id="ARBA00022475"/>
    </source>
</evidence>